<reference evidence="1" key="1">
    <citation type="journal article" date="2009" name="Environ. Microbiol.">
        <title>Dynamics of genome evolution in facultative symbionts of aphids.</title>
        <authorList>
            <person name="Degnan P.H."/>
            <person name="Leonardo T.E."/>
            <person name="Cass B.N."/>
            <person name="Hurwitz B."/>
            <person name="Stern D."/>
            <person name="Gibbs R.A."/>
            <person name="Richards S."/>
            <person name="Moran N.A."/>
        </authorList>
    </citation>
    <scope>NUCLEOTIDE SEQUENCE [LARGE SCALE GENOMIC DNA]</scope>
    <source>
        <strain evidence="1">LSR1</strain>
    </source>
</reference>
<protein>
    <submittedName>
        <fullName evidence="1">Putative phage tail protein</fullName>
    </submittedName>
</protein>
<dbReference type="PANTHER" id="PTHR38009:SF1">
    <property type="entry name" value="CONSERVED HYPOTHETICAL PHAGE TAIL PROTEIN"/>
    <property type="match status" value="1"/>
</dbReference>
<name>E0WSR6_9ENTR</name>
<evidence type="ECO:0000313" key="2">
    <source>
        <dbReference type="Proteomes" id="UP000005726"/>
    </source>
</evidence>
<dbReference type="AlphaFoldDB" id="E0WSR6"/>
<dbReference type="NCBIfam" id="TIGR02241">
    <property type="entry name" value="conserved hypothetical phage tail region protein"/>
    <property type="match status" value="1"/>
</dbReference>
<dbReference type="RefSeq" id="WP_006704761.1">
    <property type="nucleotide sequence ID" value="NZ_GL379591.1"/>
</dbReference>
<keyword evidence="2" id="KW-1185">Reference proteome</keyword>
<dbReference type="Pfam" id="PF06841">
    <property type="entry name" value="Phage_T4_gp19"/>
    <property type="match status" value="1"/>
</dbReference>
<dbReference type="HOGENOM" id="CLU_101335_3_0_6"/>
<proteinExistence type="predicted"/>
<dbReference type="STRING" id="663321.REG_1006"/>
<dbReference type="PANTHER" id="PTHR38009">
    <property type="entry name" value="CONSERVED HYPOTHETICAL PHAGE TAIL PROTEIN"/>
    <property type="match status" value="1"/>
</dbReference>
<evidence type="ECO:0000313" key="1">
    <source>
        <dbReference type="EMBL" id="EFL92035.1"/>
    </source>
</evidence>
<sequence length="152" mass="16903">MTTMATTVADIKADYPFSVYRFNVSIMGLEDKVGFSEVSGLEVGHQPITYKDGLGFKHMPGMPEPIKLTLKRGIVKGNSTLYDWMISVRLNLVEKRDITISLLDEETHPLVTWTVQSAFPTKLVAPSFNATSNEVAIETLELMADSLRVEHA</sequence>
<dbReference type="InterPro" id="IPR011747">
    <property type="entry name" value="CHP02241"/>
</dbReference>
<dbReference type="Proteomes" id="UP000005726">
    <property type="component" value="Unassembled WGS sequence"/>
</dbReference>
<organism evidence="1 2">
    <name type="scientific">Candidatus Regiella insecticola LSR1</name>
    <dbReference type="NCBI Taxonomy" id="663321"/>
    <lineage>
        <taxon>Bacteria</taxon>
        <taxon>Pseudomonadati</taxon>
        <taxon>Pseudomonadota</taxon>
        <taxon>Gammaproteobacteria</taxon>
        <taxon>Enterobacterales</taxon>
        <taxon>Enterobacteriaceae</taxon>
        <taxon>aphid secondary symbionts</taxon>
        <taxon>Candidatus Regiella</taxon>
    </lineage>
</organism>
<dbReference type="InterPro" id="IPR010667">
    <property type="entry name" value="Phage_T4_Gp19"/>
</dbReference>
<dbReference type="GO" id="GO:0005198">
    <property type="term" value="F:structural molecule activity"/>
    <property type="evidence" value="ECO:0007669"/>
    <property type="project" value="InterPro"/>
</dbReference>
<dbReference type="eggNOG" id="ENOG5032372">
    <property type="taxonomic scope" value="Bacteria"/>
</dbReference>
<gene>
    <name evidence="1" type="ORF">REG_1006</name>
</gene>
<dbReference type="EMBL" id="GL379591">
    <property type="protein sequence ID" value="EFL92035.1"/>
    <property type="molecule type" value="Genomic_DNA"/>
</dbReference>
<accession>E0WSR6</accession>